<proteinExistence type="predicted"/>
<evidence type="ECO:0000313" key="1">
    <source>
        <dbReference type="EMBL" id="CUP14238.1"/>
    </source>
</evidence>
<gene>
    <name evidence="1" type="ORF">ERS852494_01600</name>
</gene>
<reference evidence="1 2" key="1">
    <citation type="submission" date="2015-09" db="EMBL/GenBank/DDBJ databases">
        <authorList>
            <consortium name="Pathogen Informatics"/>
        </authorList>
    </citation>
    <scope>NUCLEOTIDE SEQUENCE [LARGE SCALE GENOMIC DNA]</scope>
    <source>
        <strain evidence="1 2">2789STDY5834880</strain>
    </source>
</reference>
<protein>
    <submittedName>
        <fullName evidence="1">Uncharacterized protein</fullName>
    </submittedName>
</protein>
<dbReference type="AlphaFoldDB" id="A0A174KWQ5"/>
<organism evidence="1 2">
    <name type="scientific">Bacteroides caccae</name>
    <dbReference type="NCBI Taxonomy" id="47678"/>
    <lineage>
        <taxon>Bacteria</taxon>
        <taxon>Pseudomonadati</taxon>
        <taxon>Bacteroidota</taxon>
        <taxon>Bacteroidia</taxon>
        <taxon>Bacteroidales</taxon>
        <taxon>Bacteroidaceae</taxon>
        <taxon>Bacteroides</taxon>
    </lineage>
</organism>
<evidence type="ECO:0000313" key="2">
    <source>
        <dbReference type="Proteomes" id="UP000095657"/>
    </source>
</evidence>
<dbReference type="EMBL" id="CZAI01000003">
    <property type="protein sequence ID" value="CUP14238.1"/>
    <property type="molecule type" value="Genomic_DNA"/>
</dbReference>
<dbReference type="Proteomes" id="UP000095657">
    <property type="component" value="Unassembled WGS sequence"/>
</dbReference>
<accession>A0A174KWQ5</accession>
<sequence length="70" mass="8364">METCYFIKKIEKDFDHYLTNDGYLVRQTPVNPTLDLSKIKHFKSEEDAYEYIRTHSSIKGFLTIVKVYIK</sequence>
<name>A0A174KWQ5_9BACE</name>